<feature type="compositionally biased region" description="Basic and acidic residues" evidence="1">
    <location>
        <begin position="1"/>
        <end position="11"/>
    </location>
</feature>
<dbReference type="EMBL" id="VUMZ01000003">
    <property type="protein sequence ID" value="MST51550.1"/>
    <property type="molecule type" value="Genomic_DNA"/>
</dbReference>
<dbReference type="Proteomes" id="UP000474676">
    <property type="component" value="Unassembled WGS sequence"/>
</dbReference>
<evidence type="ECO:0000313" key="3">
    <source>
        <dbReference type="Proteomes" id="UP000474676"/>
    </source>
</evidence>
<feature type="region of interest" description="Disordered" evidence="1">
    <location>
        <begin position="1"/>
        <end position="29"/>
    </location>
</feature>
<comment type="caution">
    <text evidence="2">The sequence shown here is derived from an EMBL/GenBank/DDBJ whole genome shotgun (WGS) entry which is preliminary data.</text>
</comment>
<evidence type="ECO:0000313" key="2">
    <source>
        <dbReference type="EMBL" id="MST51550.1"/>
    </source>
</evidence>
<proteinExistence type="predicted"/>
<sequence length="178" mass="20879">MEARRERILVDRKHRHSHEKKLQTGGKEREVQSYVTTGGKNYKPYNIDNPKDVKAASTYRKISRTNDIDLIAKATGFTHDEIRQIKRHIFFDKHKKYDGEYGMLDPDYDMAVAWKRLQQGCPKERDILLLKHEFLESQLEKKYNLTVAEAHAMATKKYDWQSRLESEVGTRGEPDGLL</sequence>
<organism evidence="2 3">
    <name type="scientific">Hornefia butyriciproducens</name>
    <dbReference type="NCBI Taxonomy" id="2652293"/>
    <lineage>
        <taxon>Bacteria</taxon>
        <taxon>Bacillati</taxon>
        <taxon>Bacillota</taxon>
        <taxon>Clostridia</taxon>
        <taxon>Peptostreptococcales</taxon>
        <taxon>Anaerovoracaceae</taxon>
        <taxon>Hornefia</taxon>
    </lineage>
</organism>
<feature type="compositionally biased region" description="Basic and acidic residues" evidence="1">
    <location>
        <begin position="20"/>
        <end position="29"/>
    </location>
</feature>
<reference evidence="2 3" key="1">
    <citation type="submission" date="2019-08" db="EMBL/GenBank/DDBJ databases">
        <title>In-depth cultivation of the pig gut microbiome towards novel bacterial diversity and tailored functional studies.</title>
        <authorList>
            <person name="Wylensek D."/>
            <person name="Hitch T.C.A."/>
            <person name="Clavel T."/>
        </authorList>
    </citation>
    <scope>NUCLEOTIDE SEQUENCE [LARGE SCALE GENOMIC DNA]</scope>
    <source>
        <strain evidence="2 3">WCA-MUC-591-APC-3H</strain>
    </source>
</reference>
<dbReference type="AlphaFoldDB" id="A0A6L5Y4C5"/>
<name>A0A6L5Y4C5_9FIRM</name>
<protein>
    <submittedName>
        <fullName evidence="2">Uncharacterized protein</fullName>
    </submittedName>
</protein>
<accession>A0A6L5Y4C5</accession>
<dbReference type="RefSeq" id="WP_154574016.1">
    <property type="nucleotide sequence ID" value="NZ_JAXFLN010000020.1"/>
</dbReference>
<keyword evidence="3" id="KW-1185">Reference proteome</keyword>
<dbReference type="GeneID" id="303114545"/>
<evidence type="ECO:0000256" key="1">
    <source>
        <dbReference type="SAM" id="MobiDB-lite"/>
    </source>
</evidence>
<gene>
    <name evidence="2" type="ORF">FYJ64_04340</name>
</gene>